<dbReference type="STRING" id="273121.WS0052"/>
<evidence type="ECO:0000256" key="8">
    <source>
        <dbReference type="ARBA" id="ARBA00023136"/>
    </source>
</evidence>
<dbReference type="InterPro" id="IPR027417">
    <property type="entry name" value="P-loop_NTPase"/>
</dbReference>
<evidence type="ECO:0000256" key="3">
    <source>
        <dbReference type="ARBA" id="ARBA00022475"/>
    </source>
</evidence>
<dbReference type="InterPro" id="IPR039421">
    <property type="entry name" value="Type_1_exporter"/>
</dbReference>
<keyword evidence="8 9" id="KW-0472">Membrane</keyword>
<dbReference type="PROSITE" id="PS50893">
    <property type="entry name" value="ABC_TRANSPORTER_2"/>
    <property type="match status" value="1"/>
</dbReference>
<dbReference type="FunFam" id="3.40.50.300:FF:000299">
    <property type="entry name" value="ABC transporter ATP-binding protein/permease"/>
    <property type="match status" value="1"/>
</dbReference>
<proteinExistence type="predicted"/>
<evidence type="ECO:0000256" key="9">
    <source>
        <dbReference type="SAM" id="Phobius"/>
    </source>
</evidence>
<evidence type="ECO:0000256" key="4">
    <source>
        <dbReference type="ARBA" id="ARBA00022692"/>
    </source>
</evidence>
<dbReference type="KEGG" id="wsu:WS0052"/>
<dbReference type="SUPFAM" id="SSF90123">
    <property type="entry name" value="ABC transporter transmembrane region"/>
    <property type="match status" value="1"/>
</dbReference>
<feature type="transmembrane region" description="Helical" evidence="9">
    <location>
        <begin position="262"/>
        <end position="281"/>
    </location>
</feature>
<dbReference type="InterPro" id="IPR003439">
    <property type="entry name" value="ABC_transporter-like_ATP-bd"/>
</dbReference>
<feature type="domain" description="ABC transporter" evidence="10">
    <location>
        <begin position="350"/>
        <end position="563"/>
    </location>
</feature>
<dbReference type="InterPro" id="IPR011527">
    <property type="entry name" value="ABC1_TM_dom"/>
</dbReference>
<evidence type="ECO:0000256" key="5">
    <source>
        <dbReference type="ARBA" id="ARBA00022741"/>
    </source>
</evidence>
<keyword evidence="6" id="KW-0067">ATP-binding</keyword>
<protein>
    <submittedName>
        <fullName evidence="12">WLAB PROTEIN</fullName>
    </submittedName>
</protein>
<evidence type="ECO:0000256" key="6">
    <source>
        <dbReference type="ARBA" id="ARBA00022840"/>
    </source>
</evidence>
<dbReference type="PANTHER" id="PTHR24221:SF654">
    <property type="entry name" value="ATP-BINDING CASSETTE SUB-FAMILY B MEMBER 6"/>
    <property type="match status" value="1"/>
</dbReference>
<reference evidence="12 13" key="1">
    <citation type="journal article" date="2003" name="Proc. Natl. Acad. Sci. U.S.A.">
        <title>Complete genome sequence and analysis of Wolinella succinogenes.</title>
        <authorList>
            <person name="Baar C."/>
            <person name="Eppinger M."/>
            <person name="Raddatz G."/>
            <person name="Simon JM."/>
            <person name="Lanz C."/>
            <person name="Klimmek O."/>
            <person name="Nandakumar R."/>
            <person name="Gross R."/>
            <person name="Rosinus A."/>
            <person name="Keller H."/>
            <person name="Jagtap P."/>
            <person name="Linke B."/>
            <person name="Meyer F."/>
            <person name="Lederer H."/>
            <person name="Schuster S.C."/>
        </authorList>
    </citation>
    <scope>NUCLEOTIDE SEQUENCE [LARGE SCALE GENOMIC DNA]</scope>
    <source>
        <strain evidence="13">ATCC 29543 / DSM 1740 / CCUG 13145 / JCM 31913 / LMG 7466 / NCTC 11488 / FDC 602W</strain>
    </source>
</reference>
<dbReference type="GO" id="GO:0140359">
    <property type="term" value="F:ABC-type transporter activity"/>
    <property type="evidence" value="ECO:0007669"/>
    <property type="project" value="InterPro"/>
</dbReference>
<dbReference type="AlphaFoldDB" id="Q7MAS9"/>
<dbReference type="Proteomes" id="UP000000422">
    <property type="component" value="Chromosome"/>
</dbReference>
<dbReference type="GO" id="GO:0005886">
    <property type="term" value="C:plasma membrane"/>
    <property type="evidence" value="ECO:0007669"/>
    <property type="project" value="UniProtKB-SubCell"/>
</dbReference>
<dbReference type="GO" id="GO:0034040">
    <property type="term" value="F:ATPase-coupled lipid transmembrane transporter activity"/>
    <property type="evidence" value="ECO:0007669"/>
    <property type="project" value="TreeGrafter"/>
</dbReference>
<keyword evidence="13" id="KW-1185">Reference proteome</keyword>
<dbReference type="InterPro" id="IPR017871">
    <property type="entry name" value="ABC_transporter-like_CS"/>
</dbReference>
<dbReference type="SUPFAM" id="SSF52540">
    <property type="entry name" value="P-loop containing nucleoside triphosphate hydrolases"/>
    <property type="match status" value="1"/>
</dbReference>
<dbReference type="SMART" id="SM00382">
    <property type="entry name" value="AAA"/>
    <property type="match status" value="1"/>
</dbReference>
<dbReference type="EMBL" id="BX571657">
    <property type="protein sequence ID" value="CAE09222.1"/>
    <property type="molecule type" value="Genomic_DNA"/>
</dbReference>
<feature type="transmembrane region" description="Helical" evidence="9">
    <location>
        <begin position="16"/>
        <end position="42"/>
    </location>
</feature>
<dbReference type="PROSITE" id="PS00211">
    <property type="entry name" value="ABC_TRANSPORTER_1"/>
    <property type="match status" value="1"/>
</dbReference>
<keyword evidence="4 9" id="KW-0812">Transmembrane</keyword>
<dbReference type="GO" id="GO:0016887">
    <property type="term" value="F:ATP hydrolysis activity"/>
    <property type="evidence" value="ECO:0007669"/>
    <property type="project" value="InterPro"/>
</dbReference>
<dbReference type="eggNOG" id="COG1132">
    <property type="taxonomic scope" value="Bacteria"/>
</dbReference>
<keyword evidence="5" id="KW-0547">Nucleotide-binding</keyword>
<feature type="transmembrane region" description="Helical" evidence="9">
    <location>
        <begin position="173"/>
        <end position="195"/>
    </location>
</feature>
<evidence type="ECO:0000259" key="11">
    <source>
        <dbReference type="PROSITE" id="PS50929"/>
    </source>
</evidence>
<name>Q7MAS9_WOLSU</name>
<dbReference type="PANTHER" id="PTHR24221">
    <property type="entry name" value="ATP-BINDING CASSETTE SUB-FAMILY B"/>
    <property type="match status" value="1"/>
</dbReference>
<keyword evidence="3" id="KW-1003">Cell membrane</keyword>
<feature type="transmembrane region" description="Helical" evidence="9">
    <location>
        <begin position="63"/>
        <end position="86"/>
    </location>
</feature>
<dbReference type="Pfam" id="PF00664">
    <property type="entry name" value="ABC_membrane"/>
    <property type="match status" value="1"/>
</dbReference>
<dbReference type="Gene3D" id="1.20.1560.10">
    <property type="entry name" value="ABC transporter type 1, transmembrane domain"/>
    <property type="match status" value="1"/>
</dbReference>
<evidence type="ECO:0000256" key="2">
    <source>
        <dbReference type="ARBA" id="ARBA00022448"/>
    </source>
</evidence>
<comment type="subcellular location">
    <subcellularLocation>
        <location evidence="1">Cell membrane</location>
        <topology evidence="1">Multi-pass membrane protein</topology>
    </subcellularLocation>
</comment>
<dbReference type="PROSITE" id="PS50929">
    <property type="entry name" value="ABC_TM1F"/>
    <property type="match status" value="1"/>
</dbReference>
<dbReference type="RefSeq" id="WP_011138022.1">
    <property type="nucleotide sequence ID" value="NC_005090.1"/>
</dbReference>
<evidence type="ECO:0000256" key="7">
    <source>
        <dbReference type="ARBA" id="ARBA00022989"/>
    </source>
</evidence>
<keyword evidence="7 9" id="KW-1133">Transmembrane helix</keyword>
<evidence type="ECO:0000259" key="10">
    <source>
        <dbReference type="PROSITE" id="PS50893"/>
    </source>
</evidence>
<dbReference type="CDD" id="cd18553">
    <property type="entry name" value="ABC_6TM_PglK_like"/>
    <property type="match status" value="1"/>
</dbReference>
<evidence type="ECO:0000313" key="13">
    <source>
        <dbReference type="Proteomes" id="UP000000422"/>
    </source>
</evidence>
<dbReference type="HOGENOM" id="CLU_000604_84_3_7"/>
<gene>
    <name evidence="12" type="primary">WLAB</name>
    <name evidence="12" type="ordered locus">WS0052</name>
</gene>
<evidence type="ECO:0000256" key="1">
    <source>
        <dbReference type="ARBA" id="ARBA00004651"/>
    </source>
</evidence>
<feature type="domain" description="ABC transmembrane type-1" evidence="11">
    <location>
        <begin position="18"/>
        <end position="318"/>
    </location>
</feature>
<accession>Q7MAS9</accession>
<organism evidence="13">
    <name type="scientific">Wolinella succinogenes (strain ATCC 29543 / DSM 1740 / CCUG 13145 / JCM 31913 / LMG 7466 / NCTC 11488 / FDC 602W)</name>
    <name type="common">Vibrio succinogenes</name>
    <dbReference type="NCBI Taxonomy" id="273121"/>
    <lineage>
        <taxon>Bacteria</taxon>
        <taxon>Pseudomonadati</taxon>
        <taxon>Campylobacterota</taxon>
        <taxon>Epsilonproteobacteria</taxon>
        <taxon>Campylobacterales</taxon>
        <taxon>Helicobacteraceae</taxon>
        <taxon>Wolinella</taxon>
    </lineage>
</organism>
<dbReference type="Pfam" id="PF00005">
    <property type="entry name" value="ABC_tran"/>
    <property type="match status" value="1"/>
</dbReference>
<feature type="transmembrane region" description="Helical" evidence="9">
    <location>
        <begin position="144"/>
        <end position="167"/>
    </location>
</feature>
<evidence type="ECO:0000313" key="12">
    <source>
        <dbReference type="EMBL" id="CAE09222.1"/>
    </source>
</evidence>
<dbReference type="InterPro" id="IPR036640">
    <property type="entry name" value="ABC1_TM_sf"/>
</dbReference>
<dbReference type="Gene3D" id="3.40.50.300">
    <property type="entry name" value="P-loop containing nucleotide triphosphate hydrolases"/>
    <property type="match status" value="1"/>
</dbReference>
<keyword evidence="2" id="KW-0813">Transport</keyword>
<sequence>MLAKLRTLLTAKDKEFIFVLLLFSIIISIIEMIGISAIMPFISVASDFETIEAKRYFSVPYHYFGFTSPQGFVIAFGVILLFFYLFRSLINLFYQYLLARFSFGRYHLIAFRLFQNYMGMSYKDFITKNSSSLTKAIINEANNLTIVIAAVLFMISELFVVILIYGMLLVVDYQITLTLTLLLALKAWILGVTVSKKIKDEGDRREEFQKSFYEIIGSSFGNFKLIKLQSNEKPIMDKFANASWGYATSNIINQTLSHVPRLFLEAIGFSLMVAIILFLVYSKEGDISDALPLLSMYVLALYRLLPSVNRILDSYNRILFNHKSLDIVYDDLSYSLDSLGDSPVEFEREIRLQNVTFEYENHKPVFENLNLTLKKGQKVAFIGESGSGKSTLVDILIGLYKPKSGEIFIDETRLSLENLKNWRRKVGYIPQSVYLFDGTVAENVVFGREYNESKIKEVLKLANVYDFLQKKEGLFTKVGEGGVMLSGGQKQRIAIARALYGDPEILVLDEATSALDNETESKIMEEIYEVSQDKTLIIIAHRLSTIEHCERIFRIKEGGVHEE</sequence>
<dbReference type="InterPro" id="IPR003593">
    <property type="entry name" value="AAA+_ATPase"/>
</dbReference>
<dbReference type="GO" id="GO:0005524">
    <property type="term" value="F:ATP binding"/>
    <property type="evidence" value="ECO:0007669"/>
    <property type="project" value="UniProtKB-KW"/>
</dbReference>